<dbReference type="InterPro" id="IPR036610">
    <property type="entry name" value="PEBP-like_sf"/>
</dbReference>
<feature type="signal peptide" evidence="1">
    <location>
        <begin position="1"/>
        <end position="20"/>
    </location>
</feature>
<keyword evidence="1" id="KW-0732">Signal</keyword>
<dbReference type="RefSeq" id="WP_165759786.1">
    <property type="nucleotide sequence ID" value="NZ_FWFO01000001.1"/>
</dbReference>
<sequence>MTKVLLLAVAAGFMATSAAAEFKFTFDWSGLKLCTTGKPNTVANPRFKISGLPAGTTAVQFKLKDLDVPGYNHGGGWVKITQDGTVSANSFKYKSPCPPSGKHTYEWTATARTKKGGKKLAVAKARRKYPE</sequence>
<evidence type="ECO:0000256" key="1">
    <source>
        <dbReference type="SAM" id="SignalP"/>
    </source>
</evidence>
<organism evidence="2 3">
    <name type="scientific">Falsiruegeria litorea R37</name>
    <dbReference type="NCBI Taxonomy" id="1200284"/>
    <lineage>
        <taxon>Bacteria</taxon>
        <taxon>Pseudomonadati</taxon>
        <taxon>Pseudomonadota</taxon>
        <taxon>Alphaproteobacteria</taxon>
        <taxon>Rhodobacterales</taxon>
        <taxon>Roseobacteraceae</taxon>
        <taxon>Falsiruegeria</taxon>
    </lineage>
</organism>
<evidence type="ECO:0000313" key="2">
    <source>
        <dbReference type="EMBL" id="SLN37865.1"/>
    </source>
</evidence>
<evidence type="ECO:0000313" key="3">
    <source>
        <dbReference type="Proteomes" id="UP000193077"/>
    </source>
</evidence>
<dbReference type="SUPFAM" id="SSF49777">
    <property type="entry name" value="PEBP-like"/>
    <property type="match status" value="1"/>
</dbReference>
<proteinExistence type="predicted"/>
<feature type="chain" id="PRO_5012079757" description="Phospholipid-binding protein" evidence="1">
    <location>
        <begin position="21"/>
        <end position="131"/>
    </location>
</feature>
<dbReference type="AlphaFoldDB" id="A0A1Y5SHB8"/>
<gene>
    <name evidence="2" type="ORF">TRL7639_01876</name>
</gene>
<dbReference type="EMBL" id="FWFO01000001">
    <property type="protein sequence ID" value="SLN37865.1"/>
    <property type="molecule type" value="Genomic_DNA"/>
</dbReference>
<protein>
    <recommendedName>
        <fullName evidence="4">Phospholipid-binding protein</fullName>
    </recommendedName>
</protein>
<accession>A0A1Y5SHB8</accession>
<dbReference type="Pfam" id="PF01161">
    <property type="entry name" value="PBP"/>
    <property type="match status" value="1"/>
</dbReference>
<evidence type="ECO:0008006" key="4">
    <source>
        <dbReference type="Google" id="ProtNLM"/>
    </source>
</evidence>
<keyword evidence="3" id="KW-1185">Reference proteome</keyword>
<dbReference type="Proteomes" id="UP000193077">
    <property type="component" value="Unassembled WGS sequence"/>
</dbReference>
<reference evidence="2 3" key="1">
    <citation type="submission" date="2017-03" db="EMBL/GenBank/DDBJ databases">
        <authorList>
            <person name="Afonso C.L."/>
            <person name="Miller P.J."/>
            <person name="Scott M.A."/>
            <person name="Spackman E."/>
            <person name="Goraichik I."/>
            <person name="Dimitrov K.M."/>
            <person name="Suarez D.L."/>
            <person name="Swayne D.E."/>
        </authorList>
    </citation>
    <scope>NUCLEOTIDE SEQUENCE [LARGE SCALE GENOMIC DNA]</scope>
    <source>
        <strain evidence="2 3">CECT 7639</strain>
    </source>
</reference>
<name>A0A1Y5SHB8_9RHOB</name>
<dbReference type="InterPro" id="IPR008914">
    <property type="entry name" value="PEBP"/>
</dbReference>